<dbReference type="AlphaFoldDB" id="A0A955EDI3"/>
<keyword evidence="1 3" id="KW-0820">tRNA-binding</keyword>
<protein>
    <submittedName>
        <fullName evidence="5">Methionine--tRNA ligase</fullName>
    </submittedName>
</protein>
<dbReference type="EMBL" id="JAGQNX010000042">
    <property type="protein sequence ID" value="MCA9308154.1"/>
    <property type="molecule type" value="Genomic_DNA"/>
</dbReference>
<dbReference type="PANTHER" id="PTHR11586:SF37">
    <property type="entry name" value="TRNA-BINDING DOMAIN-CONTAINING PROTEIN"/>
    <property type="match status" value="1"/>
</dbReference>
<evidence type="ECO:0000256" key="3">
    <source>
        <dbReference type="PROSITE-ProRule" id="PRU00209"/>
    </source>
</evidence>
<evidence type="ECO:0000256" key="2">
    <source>
        <dbReference type="ARBA" id="ARBA00022884"/>
    </source>
</evidence>
<gene>
    <name evidence="5" type="ORF">KC980_01450</name>
</gene>
<dbReference type="InterPro" id="IPR051270">
    <property type="entry name" value="Tyrosine-tRNA_ligase_regulator"/>
</dbReference>
<sequence>MKDLIEYPDFAKVDIRVGTITNAIRVEESEKLLKLTVDFGEIGERTILTGMQKWYSPDDFINKQMLFVVNLAPKKMVGLESQGMLLSIGDNPPVFIHPSQPISNGTGVS</sequence>
<reference evidence="5" key="2">
    <citation type="journal article" date="2021" name="Microbiome">
        <title>Successional dynamics and alternative stable states in a saline activated sludge microbial community over 9 years.</title>
        <authorList>
            <person name="Wang Y."/>
            <person name="Ye J."/>
            <person name="Ju F."/>
            <person name="Liu L."/>
            <person name="Boyd J.A."/>
            <person name="Deng Y."/>
            <person name="Parks D.H."/>
            <person name="Jiang X."/>
            <person name="Yin X."/>
            <person name="Woodcroft B.J."/>
            <person name="Tyson G.W."/>
            <person name="Hugenholtz P."/>
            <person name="Polz M.F."/>
            <person name="Zhang T."/>
        </authorList>
    </citation>
    <scope>NUCLEOTIDE SEQUENCE</scope>
    <source>
        <strain evidence="5">HKST-UBA79</strain>
    </source>
</reference>
<evidence type="ECO:0000313" key="6">
    <source>
        <dbReference type="Proteomes" id="UP000740557"/>
    </source>
</evidence>
<reference evidence="5" key="1">
    <citation type="submission" date="2020-04" db="EMBL/GenBank/DDBJ databases">
        <authorList>
            <person name="Zhang T."/>
        </authorList>
    </citation>
    <scope>NUCLEOTIDE SEQUENCE</scope>
    <source>
        <strain evidence="5">HKST-UBA79</strain>
    </source>
</reference>
<dbReference type="InterPro" id="IPR002547">
    <property type="entry name" value="tRNA-bd_dom"/>
</dbReference>
<proteinExistence type="predicted"/>
<dbReference type="Pfam" id="PF01588">
    <property type="entry name" value="tRNA_bind"/>
    <property type="match status" value="1"/>
</dbReference>
<dbReference type="PANTHER" id="PTHR11586">
    <property type="entry name" value="TRNA-AMINOACYLATION COFACTOR ARC1 FAMILY MEMBER"/>
    <property type="match status" value="1"/>
</dbReference>
<dbReference type="PROSITE" id="PS50886">
    <property type="entry name" value="TRBD"/>
    <property type="match status" value="1"/>
</dbReference>
<dbReference type="GO" id="GO:0016874">
    <property type="term" value="F:ligase activity"/>
    <property type="evidence" value="ECO:0007669"/>
    <property type="project" value="UniProtKB-KW"/>
</dbReference>
<evidence type="ECO:0000313" key="5">
    <source>
        <dbReference type="EMBL" id="MCA9308154.1"/>
    </source>
</evidence>
<evidence type="ECO:0000256" key="1">
    <source>
        <dbReference type="ARBA" id="ARBA00022555"/>
    </source>
</evidence>
<dbReference type="InterPro" id="IPR012340">
    <property type="entry name" value="NA-bd_OB-fold"/>
</dbReference>
<name>A0A955EDI3_UNCKA</name>
<comment type="caution">
    <text evidence="5">The sequence shown here is derived from an EMBL/GenBank/DDBJ whole genome shotgun (WGS) entry which is preliminary data.</text>
</comment>
<keyword evidence="2 3" id="KW-0694">RNA-binding</keyword>
<dbReference type="Proteomes" id="UP000740557">
    <property type="component" value="Unassembled WGS sequence"/>
</dbReference>
<accession>A0A955EDI3</accession>
<evidence type="ECO:0000259" key="4">
    <source>
        <dbReference type="PROSITE" id="PS50886"/>
    </source>
</evidence>
<dbReference type="GO" id="GO:0000049">
    <property type="term" value="F:tRNA binding"/>
    <property type="evidence" value="ECO:0007669"/>
    <property type="project" value="UniProtKB-UniRule"/>
</dbReference>
<keyword evidence="5" id="KW-0436">Ligase</keyword>
<organism evidence="5 6">
    <name type="scientific">candidate division WWE3 bacterium</name>
    <dbReference type="NCBI Taxonomy" id="2053526"/>
    <lineage>
        <taxon>Bacteria</taxon>
        <taxon>Katanobacteria</taxon>
    </lineage>
</organism>
<dbReference type="SUPFAM" id="SSF50249">
    <property type="entry name" value="Nucleic acid-binding proteins"/>
    <property type="match status" value="1"/>
</dbReference>
<feature type="domain" description="TRNA-binding" evidence="4">
    <location>
        <begin position="9"/>
        <end position="109"/>
    </location>
</feature>
<dbReference type="Gene3D" id="2.40.50.140">
    <property type="entry name" value="Nucleic acid-binding proteins"/>
    <property type="match status" value="1"/>
</dbReference>